<evidence type="ECO:0000256" key="1">
    <source>
        <dbReference type="ARBA" id="ARBA00001911"/>
    </source>
</evidence>
<dbReference type="Pfam" id="PF01761">
    <property type="entry name" value="DHQ_synthase"/>
    <property type="match status" value="1"/>
</dbReference>
<reference evidence="9 10" key="2">
    <citation type="submission" date="2019-09" db="EMBL/GenBank/DDBJ databases">
        <title>Complete Genome Sequence and Methylome Analysis of free living Spirochaetas.</title>
        <authorList>
            <person name="Leshcheva N."/>
            <person name="Mikheeva N."/>
        </authorList>
    </citation>
    <scope>NUCLEOTIDE SEQUENCE [LARGE SCALE GENOMIC DNA]</scope>
    <source>
        <strain evidence="9 10">P</strain>
    </source>
</reference>
<dbReference type="GO" id="GO:0046872">
    <property type="term" value="F:metal ion binding"/>
    <property type="evidence" value="ECO:0007669"/>
    <property type="project" value="UniProtKB-KW"/>
</dbReference>
<keyword evidence="4" id="KW-0520">NAD</keyword>
<dbReference type="SUPFAM" id="SSF56796">
    <property type="entry name" value="Dehydroquinate synthase-like"/>
    <property type="match status" value="1"/>
</dbReference>
<dbReference type="Proteomes" id="UP000323824">
    <property type="component" value="Chromosome"/>
</dbReference>
<keyword evidence="6" id="KW-0170">Cobalt</keyword>
<feature type="domain" description="3-dehydroquinate synthase N-terminal" evidence="7">
    <location>
        <begin position="50"/>
        <end position="162"/>
    </location>
</feature>
<dbReference type="InterPro" id="IPR050071">
    <property type="entry name" value="Dehydroquinate_synthase"/>
</dbReference>
<dbReference type="GO" id="GO:0009073">
    <property type="term" value="P:aromatic amino acid family biosynthetic process"/>
    <property type="evidence" value="ECO:0007669"/>
    <property type="project" value="InterPro"/>
</dbReference>
<evidence type="ECO:0000313" key="9">
    <source>
        <dbReference type="EMBL" id="QEN05694.1"/>
    </source>
</evidence>
<dbReference type="PANTHER" id="PTHR43622:SF1">
    <property type="entry name" value="3-DEHYDROQUINATE SYNTHASE"/>
    <property type="match status" value="1"/>
</dbReference>
<accession>A0A5C1QGF5</accession>
<keyword evidence="3" id="KW-0479">Metal-binding</keyword>
<evidence type="ECO:0000313" key="10">
    <source>
        <dbReference type="Proteomes" id="UP000323824"/>
    </source>
</evidence>
<dbReference type="InterPro" id="IPR030963">
    <property type="entry name" value="DHQ_synth_fam"/>
</dbReference>
<evidence type="ECO:0000256" key="2">
    <source>
        <dbReference type="ARBA" id="ARBA00001941"/>
    </source>
</evidence>
<keyword evidence="10" id="KW-1185">Reference proteome</keyword>
<dbReference type="Gene3D" id="1.20.1090.10">
    <property type="entry name" value="Dehydroquinate synthase-like - alpha domain"/>
    <property type="match status" value="1"/>
</dbReference>
<dbReference type="InterPro" id="IPR056179">
    <property type="entry name" value="DHQS_C"/>
</dbReference>
<evidence type="ECO:0000259" key="8">
    <source>
        <dbReference type="Pfam" id="PF24621"/>
    </source>
</evidence>
<dbReference type="EMBL" id="CP035807">
    <property type="protein sequence ID" value="QEN05694.1"/>
    <property type="molecule type" value="Genomic_DNA"/>
</dbReference>
<protein>
    <submittedName>
        <fullName evidence="9">3-dehydroquinate synthase</fullName>
    </submittedName>
</protein>
<proteinExistence type="predicted"/>
<dbReference type="CDD" id="cd08195">
    <property type="entry name" value="DHQS"/>
    <property type="match status" value="1"/>
</dbReference>
<gene>
    <name evidence="9" type="ORF">EW093_13560</name>
</gene>
<dbReference type="InterPro" id="IPR030960">
    <property type="entry name" value="DHQS/DOIS_N"/>
</dbReference>
<dbReference type="KEGG" id="sper:EW093_13560"/>
<feature type="domain" description="3-dehydroquinate synthase C-terminal" evidence="8">
    <location>
        <begin position="164"/>
        <end position="306"/>
    </location>
</feature>
<dbReference type="OrthoDB" id="9806583at2"/>
<evidence type="ECO:0000256" key="6">
    <source>
        <dbReference type="ARBA" id="ARBA00023285"/>
    </source>
</evidence>
<evidence type="ECO:0000256" key="3">
    <source>
        <dbReference type="ARBA" id="ARBA00022723"/>
    </source>
</evidence>
<dbReference type="Gene3D" id="3.40.50.1970">
    <property type="match status" value="1"/>
</dbReference>
<name>A0A5C1QGF5_9SPIO</name>
<evidence type="ECO:0000256" key="4">
    <source>
        <dbReference type="ARBA" id="ARBA00023027"/>
    </source>
</evidence>
<dbReference type="RefSeq" id="WP_149568928.1">
    <property type="nucleotide sequence ID" value="NZ_CP035807.1"/>
</dbReference>
<dbReference type="PIRSF" id="PIRSF001455">
    <property type="entry name" value="DHQ_synth"/>
    <property type="match status" value="1"/>
</dbReference>
<dbReference type="GO" id="GO:0003856">
    <property type="term" value="F:3-dehydroquinate synthase activity"/>
    <property type="evidence" value="ECO:0007669"/>
    <property type="project" value="TreeGrafter"/>
</dbReference>
<comment type="cofactor">
    <cofactor evidence="1">
        <name>NAD(+)</name>
        <dbReference type="ChEBI" id="CHEBI:57540"/>
    </cofactor>
</comment>
<organism evidence="9 10">
    <name type="scientific">Thiospirochaeta perfilievii</name>
    <dbReference type="NCBI Taxonomy" id="252967"/>
    <lineage>
        <taxon>Bacteria</taxon>
        <taxon>Pseudomonadati</taxon>
        <taxon>Spirochaetota</taxon>
        <taxon>Spirochaetia</taxon>
        <taxon>Spirochaetales</taxon>
        <taxon>Spirochaetaceae</taxon>
        <taxon>Thiospirochaeta</taxon>
    </lineage>
</organism>
<comment type="cofactor">
    <cofactor evidence="2">
        <name>Co(2+)</name>
        <dbReference type="ChEBI" id="CHEBI:48828"/>
    </cofactor>
</comment>
<keyword evidence="5" id="KW-0456">Lyase</keyword>
<dbReference type="AlphaFoldDB" id="A0A5C1QGF5"/>
<dbReference type="PANTHER" id="PTHR43622">
    <property type="entry name" value="3-DEHYDROQUINATE SYNTHASE"/>
    <property type="match status" value="1"/>
</dbReference>
<sequence length="337" mass="37211">MSSYEFNFGQFKTAVGFYELENLIPDSGSLFIADENTSYLIPKKYLDRCVILPPGEEFKSWESIDKILTKAVDLELARDANFVGVGGGVICDMTAFAASLFMRGCSVTLIPTTLLSMADAALGGKTGVDFKGYKNLVGSFYPAKELRIAVDSLKTLSKREFLSGLAEVIKSAMIGDVELLEYIENSRDDILDLKKESLNYIINSCIKVKGRIVEEDLYEKSVRANLNLGHTFGHALESVTGFSTFSHGEGVVWGITKAMDTSLELGIVSKDYHSRILSLLKSYNYRLEADVKATDIIDAMKLDKKKKGGVVKFILQTAPGETLIREVPEDVLYSVLK</sequence>
<evidence type="ECO:0000256" key="5">
    <source>
        <dbReference type="ARBA" id="ARBA00023239"/>
    </source>
</evidence>
<evidence type="ECO:0000259" key="7">
    <source>
        <dbReference type="Pfam" id="PF01761"/>
    </source>
</evidence>
<reference evidence="9 10" key="1">
    <citation type="submission" date="2019-02" db="EMBL/GenBank/DDBJ databases">
        <authorList>
            <person name="Fomenkov A."/>
            <person name="Dubinina G."/>
            <person name="Grabovich M."/>
            <person name="Vincze T."/>
            <person name="Roberts R.J."/>
        </authorList>
    </citation>
    <scope>NUCLEOTIDE SEQUENCE [LARGE SCALE GENOMIC DNA]</scope>
    <source>
        <strain evidence="9 10">P</strain>
    </source>
</reference>
<dbReference type="Pfam" id="PF24621">
    <property type="entry name" value="DHQS_C"/>
    <property type="match status" value="1"/>
</dbReference>